<feature type="transmembrane region" description="Helical" evidence="8">
    <location>
        <begin position="46"/>
        <end position="66"/>
    </location>
</feature>
<comment type="pathway">
    <text evidence="2">Secondary metabolite biosynthesis.</text>
</comment>
<feature type="domain" description="Wax synthase" evidence="9">
    <location>
        <begin position="203"/>
        <end position="305"/>
    </location>
</feature>
<evidence type="ECO:0000256" key="5">
    <source>
        <dbReference type="ARBA" id="ARBA00022692"/>
    </source>
</evidence>
<evidence type="ECO:0000259" key="9">
    <source>
        <dbReference type="Pfam" id="PF13813"/>
    </source>
</evidence>
<comment type="subcellular location">
    <subcellularLocation>
        <location evidence="1">Membrane</location>
        <topology evidence="1">Multi-pass membrane protein</topology>
    </subcellularLocation>
</comment>
<keyword evidence="7 8" id="KW-0472">Membrane</keyword>
<evidence type="ECO:0000256" key="3">
    <source>
        <dbReference type="ARBA" id="ARBA00007282"/>
    </source>
</evidence>
<keyword evidence="5 8" id="KW-0812">Transmembrane</keyword>
<dbReference type="PANTHER" id="PTHR31595:SF57">
    <property type="entry name" value="OS04G0481900 PROTEIN"/>
    <property type="match status" value="1"/>
</dbReference>
<dbReference type="GO" id="GO:0008374">
    <property type="term" value="F:O-acyltransferase activity"/>
    <property type="evidence" value="ECO:0007669"/>
    <property type="project" value="InterPro"/>
</dbReference>
<evidence type="ECO:0000313" key="11">
    <source>
        <dbReference type="Proteomes" id="UP000646827"/>
    </source>
</evidence>
<keyword evidence="11" id="KW-1185">Reference proteome</keyword>
<dbReference type="EMBL" id="JAEPRB010000107">
    <property type="protein sequence ID" value="KAG2221487.1"/>
    <property type="molecule type" value="Genomic_DNA"/>
</dbReference>
<accession>A0A8H7S4B8</accession>
<dbReference type="InterPro" id="IPR044851">
    <property type="entry name" value="Wax_synthase"/>
</dbReference>
<keyword evidence="4" id="KW-0808">Transferase</keyword>
<proteinExistence type="inferred from homology"/>
<reference evidence="10 11" key="1">
    <citation type="submission" date="2020-12" db="EMBL/GenBank/DDBJ databases">
        <title>Metabolic potential, ecology and presence of endohyphal bacteria is reflected in genomic diversity of Mucoromycotina.</title>
        <authorList>
            <person name="Muszewska A."/>
            <person name="Okrasinska A."/>
            <person name="Steczkiewicz K."/>
            <person name="Drgas O."/>
            <person name="Orlowska M."/>
            <person name="Perlinska-Lenart U."/>
            <person name="Aleksandrzak-Piekarczyk T."/>
            <person name="Szatraj K."/>
            <person name="Zielenkiewicz U."/>
            <person name="Pilsyk S."/>
            <person name="Malc E."/>
            <person name="Mieczkowski P."/>
            <person name="Kruszewska J.S."/>
            <person name="Biernat P."/>
            <person name="Pawlowska J."/>
        </authorList>
    </citation>
    <scope>NUCLEOTIDE SEQUENCE [LARGE SCALE GENOMIC DNA]</scope>
    <source>
        <strain evidence="10 11">CBS 142.35</strain>
    </source>
</reference>
<evidence type="ECO:0000313" key="10">
    <source>
        <dbReference type="EMBL" id="KAG2221487.1"/>
    </source>
</evidence>
<comment type="similarity">
    <text evidence="3">Belongs to the wax synthase family.</text>
</comment>
<dbReference type="Proteomes" id="UP000646827">
    <property type="component" value="Unassembled WGS sequence"/>
</dbReference>
<protein>
    <recommendedName>
        <fullName evidence="9">Wax synthase domain-containing protein</fullName>
    </recommendedName>
</protein>
<feature type="transmembrane region" description="Helical" evidence="8">
    <location>
        <begin position="275"/>
        <end position="294"/>
    </location>
</feature>
<dbReference type="GO" id="GO:0016020">
    <property type="term" value="C:membrane"/>
    <property type="evidence" value="ECO:0007669"/>
    <property type="project" value="UniProtKB-SubCell"/>
</dbReference>
<dbReference type="AlphaFoldDB" id="A0A8H7S4B8"/>
<name>A0A8H7S4B8_9FUNG</name>
<evidence type="ECO:0000256" key="8">
    <source>
        <dbReference type="SAM" id="Phobius"/>
    </source>
</evidence>
<dbReference type="PANTHER" id="PTHR31595">
    <property type="entry name" value="LONG-CHAIN-ALCOHOL O-FATTY-ACYLTRANSFERASE 3-RELATED"/>
    <property type="match status" value="1"/>
</dbReference>
<gene>
    <name evidence="10" type="ORF">INT45_008812</name>
</gene>
<comment type="caution">
    <text evidence="10">The sequence shown here is derived from an EMBL/GenBank/DDBJ whole genome shotgun (WGS) entry which is preliminary data.</text>
</comment>
<keyword evidence="6 8" id="KW-1133">Transmembrane helix</keyword>
<dbReference type="GO" id="GO:0006629">
    <property type="term" value="P:lipid metabolic process"/>
    <property type="evidence" value="ECO:0007669"/>
    <property type="project" value="InterPro"/>
</dbReference>
<sequence>MFACTEPIINATLPPPILIPDIYFAAGNAFIIWLDYLAVRHLQPIIGAITLRILLVLIHVSISMFFACPTEFLNAAMLGSPWYTASYIVYFADKNLSFRESLMGVANTLLVFQETKQEQSTKQIRIQGLAKVARGVFKWSLMKSAVDPWLPYGYSQRLLAIDYWSVESFLLTALIGLKVYCILGIMDLLTGSFQFMLGVPIIDIFDSPILAHSPRDFWSRRWNRIVQKIFHRQIFTASIELRNNTIKVTHKEKNESRPLSSSWLQCWSSPSIRGLAVFIISGLFHELVLMALVRRMTFEQVLFFTLHGIAVWFEIKFGNSVRPKRWHRLFCIIAHFIFLTLTGRLFLSPYLRPDLFTRIFGY</sequence>
<feature type="transmembrane region" description="Helical" evidence="8">
    <location>
        <begin position="164"/>
        <end position="186"/>
    </location>
</feature>
<evidence type="ECO:0000256" key="2">
    <source>
        <dbReference type="ARBA" id="ARBA00005179"/>
    </source>
</evidence>
<evidence type="ECO:0000256" key="1">
    <source>
        <dbReference type="ARBA" id="ARBA00004141"/>
    </source>
</evidence>
<evidence type="ECO:0000256" key="7">
    <source>
        <dbReference type="ARBA" id="ARBA00023136"/>
    </source>
</evidence>
<evidence type="ECO:0000256" key="4">
    <source>
        <dbReference type="ARBA" id="ARBA00022679"/>
    </source>
</evidence>
<feature type="transmembrane region" description="Helical" evidence="8">
    <location>
        <begin position="22"/>
        <end position="39"/>
    </location>
</feature>
<dbReference type="InterPro" id="IPR032805">
    <property type="entry name" value="Wax_synthase_dom"/>
</dbReference>
<feature type="transmembrane region" description="Helical" evidence="8">
    <location>
        <begin position="329"/>
        <end position="347"/>
    </location>
</feature>
<evidence type="ECO:0000256" key="6">
    <source>
        <dbReference type="ARBA" id="ARBA00022989"/>
    </source>
</evidence>
<dbReference type="Pfam" id="PF13813">
    <property type="entry name" value="MBOAT_2"/>
    <property type="match status" value="1"/>
</dbReference>
<dbReference type="OrthoDB" id="1077582at2759"/>
<organism evidence="10 11">
    <name type="scientific">Circinella minor</name>
    <dbReference type="NCBI Taxonomy" id="1195481"/>
    <lineage>
        <taxon>Eukaryota</taxon>
        <taxon>Fungi</taxon>
        <taxon>Fungi incertae sedis</taxon>
        <taxon>Mucoromycota</taxon>
        <taxon>Mucoromycotina</taxon>
        <taxon>Mucoromycetes</taxon>
        <taxon>Mucorales</taxon>
        <taxon>Lichtheimiaceae</taxon>
        <taxon>Circinella</taxon>
    </lineage>
</organism>